<gene>
    <name evidence="1" type="ORF">CN263_17260</name>
</gene>
<name>A0A9X6Z917_BACCE</name>
<sequence>MSRLITSIKSTIQLFRAPKRIGETIEYQKCLYLIIGIEHFKIYGKELSIWYTVQNLEKYDFISTQSKYVERELDEMYVQYKYDDERFRNLQIGRTIPYNNEQYKIVEYTDIVLKGTDIEISFLVRKVLPIDRKTAKMTYLNEKKNKLKIDVL</sequence>
<dbReference type="AlphaFoldDB" id="A0A9X6Z917"/>
<dbReference type="EMBL" id="NTRC01000012">
    <property type="protein sequence ID" value="PFD20454.1"/>
    <property type="molecule type" value="Genomic_DNA"/>
</dbReference>
<dbReference type="Proteomes" id="UP000219743">
    <property type="component" value="Unassembled WGS sequence"/>
</dbReference>
<evidence type="ECO:0000313" key="1">
    <source>
        <dbReference type="EMBL" id="PFD20454.1"/>
    </source>
</evidence>
<accession>A0A9X6Z917</accession>
<reference evidence="1 2" key="1">
    <citation type="submission" date="2017-09" db="EMBL/GenBank/DDBJ databases">
        <title>Large-scale bioinformatics analysis of Bacillus genomes uncovers conserved roles of natural products in bacterial physiology.</title>
        <authorList>
            <consortium name="Agbiome Team Llc"/>
            <person name="Bleich R.M."/>
            <person name="Kirk G.J."/>
            <person name="Santa Maria K.C."/>
            <person name="Allen S.E."/>
            <person name="Farag S."/>
            <person name="Shank E.A."/>
            <person name="Bowers A."/>
        </authorList>
    </citation>
    <scope>NUCLEOTIDE SEQUENCE [LARGE SCALE GENOMIC DNA]</scope>
    <source>
        <strain evidence="1 2">AFS024404</strain>
    </source>
</reference>
<organism evidence="1 2">
    <name type="scientific">Bacillus cereus</name>
    <dbReference type="NCBI Taxonomy" id="1396"/>
    <lineage>
        <taxon>Bacteria</taxon>
        <taxon>Bacillati</taxon>
        <taxon>Bacillota</taxon>
        <taxon>Bacilli</taxon>
        <taxon>Bacillales</taxon>
        <taxon>Bacillaceae</taxon>
        <taxon>Bacillus</taxon>
        <taxon>Bacillus cereus group</taxon>
    </lineage>
</organism>
<evidence type="ECO:0000313" key="2">
    <source>
        <dbReference type="Proteomes" id="UP000219743"/>
    </source>
</evidence>
<comment type="caution">
    <text evidence="1">The sequence shown here is derived from an EMBL/GenBank/DDBJ whole genome shotgun (WGS) entry which is preliminary data.</text>
</comment>
<proteinExistence type="predicted"/>
<protein>
    <submittedName>
        <fullName evidence="1">Uncharacterized protein</fullName>
    </submittedName>
</protein>
<dbReference type="RefSeq" id="WP_098330376.1">
    <property type="nucleotide sequence ID" value="NZ_NTRC01000012.1"/>
</dbReference>